<sequence length="123" mass="13819">SFMLSLICCRSTFEMFSYPFPVDDAKVKGYSKTEGAMVVSVKGGKYSVKSVTECAAKCNNETSFLCKLEIISISNLYVYPACLFQMTGECMHCNGEDYRGNVSWTQTGFTCQRWDSKTPHKPK</sequence>
<dbReference type="SUPFAM" id="SSF57414">
    <property type="entry name" value="Hairpin loop containing domain-like"/>
    <property type="match status" value="1"/>
</dbReference>
<dbReference type="Pfam" id="PF00051">
    <property type="entry name" value="Kringle"/>
    <property type="match status" value="1"/>
</dbReference>
<evidence type="ECO:0000256" key="3">
    <source>
        <dbReference type="PROSITE-ProRule" id="PRU00121"/>
    </source>
</evidence>
<evidence type="ECO:0000256" key="1">
    <source>
        <dbReference type="ARBA" id="ARBA00022572"/>
    </source>
</evidence>
<keyword evidence="1 3" id="KW-0420">Kringle</keyword>
<dbReference type="PANTHER" id="PTHR24261:SF7">
    <property type="entry name" value="KRINGLE DOMAIN-CONTAINING PROTEIN"/>
    <property type="match status" value="1"/>
</dbReference>
<dbReference type="Proteomes" id="UP000261500">
    <property type="component" value="Unplaced"/>
</dbReference>
<dbReference type="AlphaFoldDB" id="A0A3B3VDL4"/>
<organism evidence="5 6">
    <name type="scientific">Poecilia latipinna</name>
    <name type="common">sailfin molly</name>
    <dbReference type="NCBI Taxonomy" id="48699"/>
    <lineage>
        <taxon>Eukaryota</taxon>
        <taxon>Metazoa</taxon>
        <taxon>Chordata</taxon>
        <taxon>Craniata</taxon>
        <taxon>Vertebrata</taxon>
        <taxon>Euteleostomi</taxon>
        <taxon>Actinopterygii</taxon>
        <taxon>Neopterygii</taxon>
        <taxon>Teleostei</taxon>
        <taxon>Neoteleostei</taxon>
        <taxon>Acanthomorphata</taxon>
        <taxon>Ovalentaria</taxon>
        <taxon>Atherinomorphae</taxon>
        <taxon>Cyprinodontiformes</taxon>
        <taxon>Poeciliidae</taxon>
        <taxon>Poeciliinae</taxon>
        <taxon>Poecilia</taxon>
    </lineage>
</organism>
<dbReference type="InterPro" id="IPR038178">
    <property type="entry name" value="Kringle_sf"/>
</dbReference>
<reference evidence="5" key="2">
    <citation type="submission" date="2025-09" db="UniProtKB">
        <authorList>
            <consortium name="Ensembl"/>
        </authorList>
    </citation>
    <scope>IDENTIFICATION</scope>
</reference>
<dbReference type="GO" id="GO:0004175">
    <property type="term" value="F:endopeptidase activity"/>
    <property type="evidence" value="ECO:0007669"/>
    <property type="project" value="TreeGrafter"/>
</dbReference>
<feature type="domain" description="Kringle" evidence="4">
    <location>
        <begin position="89"/>
        <end position="123"/>
    </location>
</feature>
<evidence type="ECO:0000313" key="6">
    <source>
        <dbReference type="Proteomes" id="UP000261500"/>
    </source>
</evidence>
<dbReference type="Gene3D" id="3.50.4.10">
    <property type="entry name" value="Hepatocyte Growth Factor"/>
    <property type="match status" value="1"/>
</dbReference>
<dbReference type="InterPro" id="IPR000001">
    <property type="entry name" value="Kringle"/>
</dbReference>
<evidence type="ECO:0000313" key="5">
    <source>
        <dbReference type="Ensembl" id="ENSPLAP00000023093.1"/>
    </source>
</evidence>
<comment type="caution">
    <text evidence="3">Lacks conserved residue(s) required for the propagation of feature annotation.</text>
</comment>
<dbReference type="STRING" id="48699.ENSPLAP00000023093"/>
<accession>A0A3B3VDL4</accession>
<keyword evidence="6" id="KW-1185">Reference proteome</keyword>
<dbReference type="InterPro" id="IPR013806">
    <property type="entry name" value="Kringle-like"/>
</dbReference>
<reference evidence="5" key="1">
    <citation type="submission" date="2025-08" db="UniProtKB">
        <authorList>
            <consortium name="Ensembl"/>
        </authorList>
    </citation>
    <scope>IDENTIFICATION</scope>
</reference>
<dbReference type="Gene3D" id="2.40.20.10">
    <property type="entry name" value="Plasminogen Kringle 4"/>
    <property type="match status" value="1"/>
</dbReference>
<dbReference type="GO" id="GO:0005615">
    <property type="term" value="C:extracellular space"/>
    <property type="evidence" value="ECO:0007669"/>
    <property type="project" value="TreeGrafter"/>
</dbReference>
<evidence type="ECO:0000259" key="4">
    <source>
        <dbReference type="PROSITE" id="PS50070"/>
    </source>
</evidence>
<dbReference type="SUPFAM" id="SSF57440">
    <property type="entry name" value="Kringle-like"/>
    <property type="match status" value="1"/>
</dbReference>
<name>A0A3B3VDL4_9TELE</name>
<dbReference type="GO" id="GO:0005102">
    <property type="term" value="F:signaling receptor binding"/>
    <property type="evidence" value="ECO:0007669"/>
    <property type="project" value="TreeGrafter"/>
</dbReference>
<dbReference type="GeneTree" id="ENSGT00940000181144"/>
<keyword evidence="2" id="KW-1015">Disulfide bond</keyword>
<dbReference type="PANTHER" id="PTHR24261">
    <property type="entry name" value="PLASMINOGEN-RELATED"/>
    <property type="match status" value="1"/>
</dbReference>
<proteinExistence type="predicted"/>
<evidence type="ECO:0000256" key="2">
    <source>
        <dbReference type="ARBA" id="ARBA00023157"/>
    </source>
</evidence>
<dbReference type="PROSITE" id="PS50070">
    <property type="entry name" value="KRINGLE_2"/>
    <property type="match status" value="1"/>
</dbReference>
<protein>
    <recommendedName>
        <fullName evidence="4">Kringle domain-containing protein</fullName>
    </recommendedName>
</protein>
<dbReference type="InterPro" id="IPR050759">
    <property type="entry name" value="Serine_protease_kringle"/>
</dbReference>
<dbReference type="Ensembl" id="ENSPLAT00000006795.1">
    <property type="protein sequence ID" value="ENSPLAP00000023093.1"/>
    <property type="gene ID" value="ENSPLAG00000008188.1"/>
</dbReference>